<evidence type="ECO:0000313" key="1">
    <source>
        <dbReference type="EMBL" id="KAL3956889.1"/>
    </source>
</evidence>
<sequence>MTPLSADDALRVGLVDAVVPGYGDMLDSAIRQRVDAMLAPNSWPFRNMSLGRWKRNADLSAGALARARATELAQMSMDFWSARSQRYHERRRAFVRKAKPPATPLRFATHRRGQSRLDQEEHDCFDSVEWFAEKSRAEAKRRLCGQISQLLDEFSQTKSSDSPRPLLVAASEAPPLSVRVPGRDESVDRTASSGLLFPCYYTL</sequence>
<evidence type="ECO:0000313" key="2">
    <source>
        <dbReference type="Proteomes" id="UP001638806"/>
    </source>
</evidence>
<gene>
    <name evidence="1" type="ORF">ACCO45_009735</name>
</gene>
<dbReference type="Proteomes" id="UP001638806">
    <property type="component" value="Unassembled WGS sequence"/>
</dbReference>
<dbReference type="EMBL" id="JBGNUJ010000008">
    <property type="protein sequence ID" value="KAL3956889.1"/>
    <property type="molecule type" value="Genomic_DNA"/>
</dbReference>
<protein>
    <submittedName>
        <fullName evidence="1">Uncharacterized protein</fullName>
    </submittedName>
</protein>
<proteinExistence type="predicted"/>
<keyword evidence="2" id="KW-1185">Reference proteome</keyword>
<reference evidence="1" key="1">
    <citation type="submission" date="2024-12" db="EMBL/GenBank/DDBJ databases">
        <title>Comparative genomics and development of molecular markers within Purpureocillium lilacinum and among Purpureocillium species.</title>
        <authorList>
            <person name="Yeh Z.-Y."/>
            <person name="Ni N.-T."/>
            <person name="Lo P.-H."/>
            <person name="Mushyakhwo K."/>
            <person name="Lin C.-F."/>
            <person name="Nai Y.-S."/>
        </authorList>
    </citation>
    <scope>NUCLEOTIDE SEQUENCE</scope>
    <source>
        <strain evidence="1">NCHU-NPUST-175</strain>
    </source>
</reference>
<accession>A0ACC4DM15</accession>
<name>A0ACC4DM15_PURLI</name>
<comment type="caution">
    <text evidence="1">The sequence shown here is derived from an EMBL/GenBank/DDBJ whole genome shotgun (WGS) entry which is preliminary data.</text>
</comment>
<organism evidence="1 2">
    <name type="scientific">Purpureocillium lilacinum</name>
    <name type="common">Paecilomyces lilacinus</name>
    <dbReference type="NCBI Taxonomy" id="33203"/>
    <lineage>
        <taxon>Eukaryota</taxon>
        <taxon>Fungi</taxon>
        <taxon>Dikarya</taxon>
        <taxon>Ascomycota</taxon>
        <taxon>Pezizomycotina</taxon>
        <taxon>Sordariomycetes</taxon>
        <taxon>Hypocreomycetidae</taxon>
        <taxon>Hypocreales</taxon>
        <taxon>Ophiocordycipitaceae</taxon>
        <taxon>Purpureocillium</taxon>
    </lineage>
</organism>